<gene>
    <name evidence="5" type="ORF">BHK98_10760</name>
</gene>
<evidence type="ECO:0000256" key="3">
    <source>
        <dbReference type="ARBA" id="ARBA00022777"/>
    </source>
</evidence>
<comment type="similarity">
    <text evidence="1 4">Belongs to the glycerate kinase type-1 family.</text>
</comment>
<dbReference type="STRING" id="1261640.BHK98_10760"/>
<keyword evidence="6" id="KW-1185">Reference proteome</keyword>
<dbReference type="GO" id="GO:0031388">
    <property type="term" value="P:organic acid phosphorylation"/>
    <property type="evidence" value="ECO:0007669"/>
    <property type="project" value="UniProtKB-UniRule"/>
</dbReference>
<keyword evidence="2 4" id="KW-0808">Transferase</keyword>
<name>A0A1Q9JK08_9FIRM</name>
<dbReference type="Pfam" id="PF02595">
    <property type="entry name" value="Gly_kinase"/>
    <property type="match status" value="1"/>
</dbReference>
<dbReference type="RefSeq" id="WP_075714196.1">
    <property type="nucleotide sequence ID" value="NZ_MJIE01000001.1"/>
</dbReference>
<evidence type="ECO:0000256" key="4">
    <source>
        <dbReference type="PIRNR" id="PIRNR006078"/>
    </source>
</evidence>
<evidence type="ECO:0000313" key="5">
    <source>
        <dbReference type="EMBL" id="OLR56504.1"/>
    </source>
</evidence>
<dbReference type="NCBIfam" id="TIGR00045">
    <property type="entry name" value="glycerate kinase"/>
    <property type="match status" value="1"/>
</dbReference>
<keyword evidence="3 4" id="KW-0418">Kinase</keyword>
<reference evidence="5 6" key="1">
    <citation type="journal article" date="2016" name="Appl. Environ. Microbiol.">
        <title>Function and Phylogeny of Bacterial Butyryl Coenzyme A:Acetate Transferases and Their Diversity in the Proximal Colon of Swine.</title>
        <authorList>
            <person name="Trachsel J."/>
            <person name="Bayles D.O."/>
            <person name="Looft T."/>
            <person name="Levine U.Y."/>
            <person name="Allen H.K."/>
        </authorList>
    </citation>
    <scope>NUCLEOTIDE SEQUENCE [LARGE SCALE GENOMIC DNA]</scope>
    <source>
        <strain evidence="5 6">68-3-10</strain>
    </source>
</reference>
<evidence type="ECO:0008006" key="7">
    <source>
        <dbReference type="Google" id="ProtNLM"/>
    </source>
</evidence>
<dbReference type="PIRSF" id="PIRSF006078">
    <property type="entry name" value="GlxK"/>
    <property type="match status" value="1"/>
</dbReference>
<dbReference type="GO" id="GO:0008887">
    <property type="term" value="F:glycerate kinase activity"/>
    <property type="evidence" value="ECO:0007669"/>
    <property type="project" value="UniProtKB-UniRule"/>
</dbReference>
<dbReference type="PANTHER" id="PTHR21599">
    <property type="entry name" value="GLYCERATE KINASE"/>
    <property type="match status" value="1"/>
</dbReference>
<dbReference type="Gene3D" id="3.40.50.10350">
    <property type="entry name" value="Glycerate kinase, domain 1"/>
    <property type="match status" value="1"/>
</dbReference>
<evidence type="ECO:0000256" key="2">
    <source>
        <dbReference type="ARBA" id="ARBA00022679"/>
    </source>
</evidence>
<evidence type="ECO:0000313" key="6">
    <source>
        <dbReference type="Proteomes" id="UP000187404"/>
    </source>
</evidence>
<dbReference type="Proteomes" id="UP000187404">
    <property type="component" value="Unassembled WGS sequence"/>
</dbReference>
<comment type="caution">
    <text evidence="5">The sequence shown here is derived from an EMBL/GenBank/DDBJ whole genome shotgun (WGS) entry which is preliminary data.</text>
</comment>
<dbReference type="InterPro" id="IPR018193">
    <property type="entry name" value="Glyc_kinase_flavodox-like_fold"/>
</dbReference>
<dbReference type="InterPro" id="IPR036129">
    <property type="entry name" value="Glycerate_kinase_sf"/>
</dbReference>
<dbReference type="InterPro" id="IPR018197">
    <property type="entry name" value="Glycerate_kinase_RE-like"/>
</dbReference>
<dbReference type="Gene3D" id="3.90.1510.10">
    <property type="entry name" value="Glycerate kinase, domain 2"/>
    <property type="match status" value="1"/>
</dbReference>
<dbReference type="AlphaFoldDB" id="A0A1Q9JK08"/>
<dbReference type="SUPFAM" id="SSF110738">
    <property type="entry name" value="Glycerate kinase I"/>
    <property type="match status" value="1"/>
</dbReference>
<protein>
    <recommendedName>
        <fullName evidence="7">Glycerate kinase</fullName>
    </recommendedName>
</protein>
<dbReference type="EMBL" id="MJIE01000001">
    <property type="protein sequence ID" value="OLR56504.1"/>
    <property type="molecule type" value="Genomic_DNA"/>
</dbReference>
<dbReference type="InterPro" id="IPR004381">
    <property type="entry name" value="Glycerate_kinase"/>
</dbReference>
<evidence type="ECO:0000256" key="1">
    <source>
        <dbReference type="ARBA" id="ARBA00006284"/>
    </source>
</evidence>
<organism evidence="5 6">
    <name type="scientific">Hornefia porci</name>
    <dbReference type="NCBI Taxonomy" id="2652292"/>
    <lineage>
        <taxon>Bacteria</taxon>
        <taxon>Bacillati</taxon>
        <taxon>Bacillota</taxon>
        <taxon>Clostridia</taxon>
        <taxon>Peptostreptococcales</taxon>
        <taxon>Anaerovoracaceae</taxon>
        <taxon>Hornefia</taxon>
    </lineage>
</organism>
<dbReference type="PANTHER" id="PTHR21599:SF0">
    <property type="entry name" value="GLYCERATE KINASE"/>
    <property type="match status" value="1"/>
</dbReference>
<dbReference type="OrthoDB" id="9774290at2"/>
<proteinExistence type="inferred from homology"/>
<accession>A0A1Q9JK08</accession>
<sequence>MKIIIAPDSFKGSLCAADAAGIIARAAAEVWPDAEILTLPLADGGEGTVDCILSATGARRIHARLHDPLGRRITADYGIRGNTAVMEMAAASGLMRVSPHDRDILRSNTYGTGEMLQDAVLRDCRNIFIGIGGSATNDGGMGMAAALGVRFLDSHRQVLPPFPSNFRKIAFLDKTACDELLKNVTVTVLCDVTSPLLGPDGATMVFSAQKNASPAEQLLLEEGLTHYADIVERYTETGLHEIPGSGAAGGLGFGLLAFCHAEIRSGIDAVLDLLEFDRRLAGADLVVTGEGRIDGQTAGGKACQGVARRCRAAGVPCVAVCGDRTPDADLLLSRGLTEIVTLRGSRSIEDAIKNAAPLLRETATDVFRRAEQNRLAGLTLFPTISDPAEQ</sequence>